<keyword evidence="3" id="KW-1185">Reference proteome</keyword>
<feature type="region of interest" description="Disordered" evidence="1">
    <location>
        <begin position="46"/>
        <end position="80"/>
    </location>
</feature>
<accession>A0AAN8GP63</accession>
<comment type="caution">
    <text evidence="2">The sequence shown here is derived from an EMBL/GenBank/DDBJ whole genome shotgun (WGS) entry which is preliminary data.</text>
</comment>
<dbReference type="EMBL" id="JAULUE010002061">
    <property type="protein sequence ID" value="KAK5884124.1"/>
    <property type="molecule type" value="Genomic_DNA"/>
</dbReference>
<dbReference type="Proteomes" id="UP001335648">
    <property type="component" value="Unassembled WGS sequence"/>
</dbReference>
<evidence type="ECO:0000313" key="2">
    <source>
        <dbReference type="EMBL" id="KAK5884124.1"/>
    </source>
</evidence>
<evidence type="ECO:0000256" key="1">
    <source>
        <dbReference type="SAM" id="MobiDB-lite"/>
    </source>
</evidence>
<name>A0AAN8GP63_9TELE</name>
<proteinExistence type="predicted"/>
<dbReference type="AlphaFoldDB" id="A0AAN8GP63"/>
<feature type="compositionally biased region" description="Basic and acidic residues" evidence="1">
    <location>
        <begin position="46"/>
        <end position="66"/>
    </location>
</feature>
<sequence>MCEMCESGGRSGREEVGCCVWLRPRVDRRGVRGGVRDVRRRGLEVMRTEGESDGGRERCSSERVRGGGESVEVLERKEREEEDERIGGVNSVGELDALSRRERVRVVV</sequence>
<reference evidence="2 3" key="1">
    <citation type="journal article" date="2023" name="Mol. Biol. Evol.">
        <title>Genomics of Secondarily Temperate Adaptation in the Only Non-Antarctic Icefish.</title>
        <authorList>
            <person name="Rivera-Colon A.G."/>
            <person name="Rayamajhi N."/>
            <person name="Minhas B.F."/>
            <person name="Madrigal G."/>
            <person name="Bilyk K.T."/>
            <person name="Yoon V."/>
            <person name="Hune M."/>
            <person name="Gregory S."/>
            <person name="Cheng C.H.C."/>
            <person name="Catchen J.M."/>
        </authorList>
    </citation>
    <scope>NUCLEOTIDE SEQUENCE [LARGE SCALE GENOMIC DNA]</scope>
    <source>
        <strain evidence="2">JC2023a</strain>
    </source>
</reference>
<protein>
    <submittedName>
        <fullName evidence="2">Uncharacterized protein</fullName>
    </submittedName>
</protein>
<gene>
    <name evidence="2" type="ORF">CesoFtcFv8_020387</name>
</gene>
<evidence type="ECO:0000313" key="3">
    <source>
        <dbReference type="Proteomes" id="UP001335648"/>
    </source>
</evidence>
<organism evidence="2 3">
    <name type="scientific">Champsocephalus esox</name>
    <name type="common">pike icefish</name>
    <dbReference type="NCBI Taxonomy" id="159716"/>
    <lineage>
        <taxon>Eukaryota</taxon>
        <taxon>Metazoa</taxon>
        <taxon>Chordata</taxon>
        <taxon>Craniata</taxon>
        <taxon>Vertebrata</taxon>
        <taxon>Euteleostomi</taxon>
        <taxon>Actinopterygii</taxon>
        <taxon>Neopterygii</taxon>
        <taxon>Teleostei</taxon>
        <taxon>Neoteleostei</taxon>
        <taxon>Acanthomorphata</taxon>
        <taxon>Eupercaria</taxon>
        <taxon>Perciformes</taxon>
        <taxon>Notothenioidei</taxon>
        <taxon>Channichthyidae</taxon>
        <taxon>Champsocephalus</taxon>
    </lineage>
</organism>